<dbReference type="Pfam" id="PF00892">
    <property type="entry name" value="EamA"/>
    <property type="match status" value="2"/>
</dbReference>
<proteinExistence type="inferred from homology"/>
<dbReference type="OrthoDB" id="3182968at2"/>
<feature type="transmembrane region" description="Helical" evidence="7">
    <location>
        <begin position="174"/>
        <end position="194"/>
    </location>
</feature>
<evidence type="ECO:0000256" key="2">
    <source>
        <dbReference type="ARBA" id="ARBA00007362"/>
    </source>
</evidence>
<accession>A0A4Q9KIP6</accession>
<keyword evidence="3" id="KW-1003">Cell membrane</keyword>
<sequence length="303" mass="31707">MLLCGSAIWGFAFAFQVMGAHVGAFSFNSSRFLLGAVSLLPLIAWVDRRSGVDRAVGRRRWRSVLGPGALCGVFLFGGASFQQIALADTTAGNAAFVTGLYVVLVPLVGILLGHRATLNIWIGALVAVAGLYLLTMTGGIAQMNPGDLLCLVSTLFWTAHILSIGYFARRIDPLRLAVAQFVAMSLYGVPFAFATEARPFADLGTAIIPILYAGVASVGLGYTLQVLAQRDALESHAALIMSLESVFGAIGGALLLGERMSGVGYVGAALMLVGIVVSQLPRRGQPHGPAIPVPEPPSTALEL</sequence>
<dbReference type="PANTHER" id="PTHR42920">
    <property type="entry name" value="OS03G0707200 PROTEIN-RELATED"/>
    <property type="match status" value="1"/>
</dbReference>
<organism evidence="9 10">
    <name type="scientific">Propioniciclava tarda</name>
    <dbReference type="NCBI Taxonomy" id="433330"/>
    <lineage>
        <taxon>Bacteria</taxon>
        <taxon>Bacillati</taxon>
        <taxon>Actinomycetota</taxon>
        <taxon>Actinomycetes</taxon>
        <taxon>Propionibacteriales</taxon>
        <taxon>Propionibacteriaceae</taxon>
        <taxon>Propioniciclava</taxon>
    </lineage>
</organism>
<dbReference type="GO" id="GO:0005886">
    <property type="term" value="C:plasma membrane"/>
    <property type="evidence" value="ECO:0007669"/>
    <property type="project" value="UniProtKB-SubCell"/>
</dbReference>
<evidence type="ECO:0000256" key="6">
    <source>
        <dbReference type="ARBA" id="ARBA00023136"/>
    </source>
</evidence>
<evidence type="ECO:0000313" key="9">
    <source>
        <dbReference type="EMBL" id="TBT92215.1"/>
    </source>
</evidence>
<dbReference type="InterPro" id="IPR051258">
    <property type="entry name" value="Diverse_Substrate_Transporter"/>
</dbReference>
<dbReference type="EMBL" id="SDMR01000021">
    <property type="protein sequence ID" value="TBT92215.1"/>
    <property type="molecule type" value="Genomic_DNA"/>
</dbReference>
<protein>
    <submittedName>
        <fullName evidence="9">DMT family transporter</fullName>
    </submittedName>
</protein>
<feature type="transmembrane region" description="Helical" evidence="7">
    <location>
        <begin position="206"/>
        <end position="224"/>
    </location>
</feature>
<feature type="transmembrane region" description="Helical" evidence="7">
    <location>
        <begin position="236"/>
        <end position="256"/>
    </location>
</feature>
<evidence type="ECO:0000259" key="8">
    <source>
        <dbReference type="Pfam" id="PF00892"/>
    </source>
</evidence>
<comment type="similarity">
    <text evidence="2">Belongs to the EamA transporter family.</text>
</comment>
<name>A0A4Q9KIP6_PROTD</name>
<keyword evidence="5 7" id="KW-1133">Transmembrane helix</keyword>
<evidence type="ECO:0000256" key="3">
    <source>
        <dbReference type="ARBA" id="ARBA00022475"/>
    </source>
</evidence>
<feature type="transmembrane region" description="Helical" evidence="7">
    <location>
        <begin position="262"/>
        <end position="280"/>
    </location>
</feature>
<dbReference type="PANTHER" id="PTHR42920:SF5">
    <property type="entry name" value="EAMA DOMAIN-CONTAINING PROTEIN"/>
    <property type="match status" value="1"/>
</dbReference>
<keyword evidence="6 7" id="KW-0472">Membrane</keyword>
<feature type="domain" description="EamA" evidence="8">
    <location>
        <begin position="2"/>
        <end position="135"/>
    </location>
</feature>
<dbReference type="InterPro" id="IPR037185">
    <property type="entry name" value="EmrE-like"/>
</dbReference>
<feature type="transmembrane region" description="Helical" evidence="7">
    <location>
        <begin position="146"/>
        <end position="167"/>
    </location>
</feature>
<dbReference type="Proteomes" id="UP000291933">
    <property type="component" value="Unassembled WGS sequence"/>
</dbReference>
<evidence type="ECO:0000256" key="5">
    <source>
        <dbReference type="ARBA" id="ARBA00022989"/>
    </source>
</evidence>
<keyword evidence="4 7" id="KW-0812">Transmembrane</keyword>
<evidence type="ECO:0000313" key="10">
    <source>
        <dbReference type="Proteomes" id="UP000291933"/>
    </source>
</evidence>
<feature type="transmembrane region" description="Helical" evidence="7">
    <location>
        <begin position="120"/>
        <end position="140"/>
    </location>
</feature>
<keyword evidence="10" id="KW-1185">Reference proteome</keyword>
<evidence type="ECO:0000256" key="4">
    <source>
        <dbReference type="ARBA" id="ARBA00022692"/>
    </source>
</evidence>
<evidence type="ECO:0000256" key="1">
    <source>
        <dbReference type="ARBA" id="ARBA00004651"/>
    </source>
</evidence>
<feature type="domain" description="EamA" evidence="8">
    <location>
        <begin position="145"/>
        <end position="277"/>
    </location>
</feature>
<comment type="subcellular location">
    <subcellularLocation>
        <location evidence="1">Cell membrane</location>
        <topology evidence="1">Multi-pass membrane protein</topology>
    </subcellularLocation>
</comment>
<dbReference type="SUPFAM" id="SSF103481">
    <property type="entry name" value="Multidrug resistance efflux transporter EmrE"/>
    <property type="match status" value="2"/>
</dbReference>
<dbReference type="InterPro" id="IPR000620">
    <property type="entry name" value="EamA_dom"/>
</dbReference>
<dbReference type="AlphaFoldDB" id="A0A4Q9KIP6"/>
<reference evidence="9 10" key="1">
    <citation type="submission" date="2019-01" db="EMBL/GenBank/DDBJ databases">
        <title>Lactibacter flavus gen. nov., sp. nov., a novel bacterium of the family Propionibacteriaceae isolated from raw milk and dairy products.</title>
        <authorList>
            <person name="Huptas C."/>
            <person name="Wenning M."/>
            <person name="Breitenwieser F."/>
            <person name="Doll E."/>
            <person name="Von Neubeck M."/>
            <person name="Busse H.-J."/>
            <person name="Scherer S."/>
        </authorList>
    </citation>
    <scope>NUCLEOTIDE SEQUENCE [LARGE SCALE GENOMIC DNA]</scope>
    <source>
        <strain evidence="9 10">DSM 22130</strain>
    </source>
</reference>
<feature type="transmembrane region" description="Helical" evidence="7">
    <location>
        <begin position="67"/>
        <end position="85"/>
    </location>
</feature>
<evidence type="ECO:0000256" key="7">
    <source>
        <dbReference type="SAM" id="Phobius"/>
    </source>
</evidence>
<comment type="caution">
    <text evidence="9">The sequence shown here is derived from an EMBL/GenBank/DDBJ whole genome shotgun (WGS) entry which is preliminary data.</text>
</comment>
<feature type="transmembrane region" description="Helical" evidence="7">
    <location>
        <begin position="91"/>
        <end position="113"/>
    </location>
</feature>
<gene>
    <name evidence="9" type="ORF">ET996_13160</name>
</gene>